<dbReference type="NCBIfam" id="TIGR00229">
    <property type="entry name" value="sensory_box"/>
    <property type="match status" value="2"/>
</dbReference>
<feature type="transmembrane region" description="Helical" evidence="1">
    <location>
        <begin position="184"/>
        <end position="208"/>
    </location>
</feature>
<sequence>MNIDLATIALILVISSIFQAIFILLLSSKYPGVDHFGVSCSFYALGFLFVMLQGSDAYDLITVVIGNSLLLLALIFQYMGLVRFLDLPENRWFPPLILGFCLLTLIYFQLIFDTISLRIFFVYLSFGFIALLIAYTLFKHQHALVPRQVPMLFLLFLSAGIFSVLRAFYALFSPPITNALTPTIFQVLSFTGAFIVNIFVTFTFIMMVNERVSSDIRSAKEQFEQIFNLSPDASLITTLPDGKIVNFNLGFLNFTGFSQEEVQNKSLLELNLYENPADRERLLREIAIHQSVDEFELNFRNKNKNIRICSVSAKIILMNNVPHVISIINDITDRKNAETALIKSEEKYRFLTEFASDVIWLFNLTQNKFTYMSPSIFQLRGLTPEEAMAENLEVSMTAESLQRVRADLQKNVQTFIANPKAPNTFLIEIQQPRKNGTLIWVEVSTKYRYHSSGDIELVGVSRNIDKRKQAEEAVLYLSYHDQLTGLYNRRFYEEELLRLDTPRNLPIALIMADVNGLKLINDAYGHQMGDKVLMEFAEILKNECRHDEIASRVGGDEFVILFSHTDQKSVESIVKRLNTVISNVRIDHTILSVSMGFALKENPLEDLGDVFKRAEDAMYQHKLTISPSIKRATIDLIVNSIYERNHQEVVHSQSVCEYCQAIGRELGFETEAINQLGLAGLRHDIGEIAIDEAILTKSEKLSDAEWAEIKRHPEIGYHILRSVNELAEIAKFVLEHHERWDGRGYPKGLKADEISLQGRIIAIADAYCTMTTERPYCRALTDAEAITEIKKCSGLQFDENLAQLFVEKVLHKEWPPS</sequence>
<dbReference type="CDD" id="cd01949">
    <property type="entry name" value="GGDEF"/>
    <property type="match status" value="1"/>
</dbReference>
<feature type="domain" description="PAS" evidence="2">
    <location>
        <begin position="219"/>
        <end position="295"/>
    </location>
</feature>
<keyword evidence="7" id="KW-1185">Reference proteome</keyword>
<dbReference type="Pfam" id="PF13487">
    <property type="entry name" value="HD_5"/>
    <property type="match status" value="1"/>
</dbReference>
<dbReference type="InterPro" id="IPR000700">
    <property type="entry name" value="PAS-assoc_C"/>
</dbReference>
<dbReference type="Gene3D" id="3.30.70.270">
    <property type="match status" value="1"/>
</dbReference>
<dbReference type="CDD" id="cd00077">
    <property type="entry name" value="HDc"/>
    <property type="match status" value="1"/>
</dbReference>
<dbReference type="SMART" id="SM00267">
    <property type="entry name" value="GGDEF"/>
    <property type="match status" value="1"/>
</dbReference>
<keyword evidence="1" id="KW-0812">Transmembrane</keyword>
<evidence type="ECO:0000259" key="5">
    <source>
        <dbReference type="PROSITE" id="PS51832"/>
    </source>
</evidence>
<evidence type="ECO:0000259" key="2">
    <source>
        <dbReference type="PROSITE" id="PS50112"/>
    </source>
</evidence>
<feature type="transmembrane region" description="Helical" evidence="1">
    <location>
        <begin position="92"/>
        <end position="112"/>
    </location>
</feature>
<dbReference type="RefSeq" id="WP_186893265.1">
    <property type="nucleotide sequence ID" value="NZ_WJBE01000002.1"/>
</dbReference>
<dbReference type="SMART" id="SM00086">
    <property type="entry name" value="PAC"/>
    <property type="match status" value="2"/>
</dbReference>
<feature type="domain" description="PAS" evidence="2">
    <location>
        <begin position="344"/>
        <end position="415"/>
    </location>
</feature>
<dbReference type="CDD" id="cd00130">
    <property type="entry name" value="PAS"/>
    <property type="match status" value="2"/>
</dbReference>
<accession>A0ABR6YTZ8</accession>
<dbReference type="InterPro" id="IPR000160">
    <property type="entry name" value="GGDEF_dom"/>
</dbReference>
<evidence type="ECO:0000256" key="1">
    <source>
        <dbReference type="SAM" id="Phobius"/>
    </source>
</evidence>
<feature type="transmembrane region" description="Helical" evidence="1">
    <location>
        <begin position="60"/>
        <end position="80"/>
    </location>
</feature>
<feature type="transmembrane region" description="Helical" evidence="1">
    <location>
        <begin position="6"/>
        <end position="26"/>
    </location>
</feature>
<dbReference type="SUPFAM" id="SSF109604">
    <property type="entry name" value="HD-domain/PDEase-like"/>
    <property type="match status" value="1"/>
</dbReference>
<name>A0ABR6YTZ8_9FIRM</name>
<protein>
    <submittedName>
        <fullName evidence="6">Diguanylate cyclase</fullName>
    </submittedName>
</protein>
<dbReference type="Pfam" id="PF00989">
    <property type="entry name" value="PAS"/>
    <property type="match status" value="1"/>
</dbReference>
<dbReference type="InterPro" id="IPR029787">
    <property type="entry name" value="Nucleotide_cyclase"/>
</dbReference>
<keyword evidence="1" id="KW-0472">Membrane</keyword>
<feature type="domain" description="HD-GYP" evidence="5">
    <location>
        <begin position="626"/>
        <end position="817"/>
    </location>
</feature>
<organism evidence="6 7">
    <name type="scientific">Acetobacterium malicum</name>
    <dbReference type="NCBI Taxonomy" id="52692"/>
    <lineage>
        <taxon>Bacteria</taxon>
        <taxon>Bacillati</taxon>
        <taxon>Bacillota</taxon>
        <taxon>Clostridia</taxon>
        <taxon>Eubacteriales</taxon>
        <taxon>Eubacteriaceae</taxon>
        <taxon>Acetobacterium</taxon>
    </lineage>
</organism>
<gene>
    <name evidence="6" type="ORF">GH811_03305</name>
</gene>
<dbReference type="Proteomes" id="UP000622405">
    <property type="component" value="Unassembled WGS sequence"/>
</dbReference>
<dbReference type="InterPro" id="IPR003607">
    <property type="entry name" value="HD/PDEase_dom"/>
</dbReference>
<feature type="domain" description="GGDEF" evidence="4">
    <location>
        <begin position="505"/>
        <end position="636"/>
    </location>
</feature>
<comment type="caution">
    <text evidence="6">The sequence shown here is derived from an EMBL/GenBank/DDBJ whole genome shotgun (WGS) entry which is preliminary data.</text>
</comment>
<dbReference type="PANTHER" id="PTHR43155:SF2">
    <property type="entry name" value="CYCLIC DI-GMP PHOSPHODIESTERASE PA4108"/>
    <property type="match status" value="1"/>
</dbReference>
<evidence type="ECO:0000259" key="4">
    <source>
        <dbReference type="PROSITE" id="PS50887"/>
    </source>
</evidence>
<dbReference type="PROSITE" id="PS50887">
    <property type="entry name" value="GGDEF"/>
    <property type="match status" value="1"/>
</dbReference>
<dbReference type="SMART" id="SM00091">
    <property type="entry name" value="PAS"/>
    <property type="match status" value="2"/>
</dbReference>
<dbReference type="PROSITE" id="PS51832">
    <property type="entry name" value="HD_GYP"/>
    <property type="match status" value="1"/>
</dbReference>
<keyword evidence="1" id="KW-1133">Transmembrane helix</keyword>
<proteinExistence type="predicted"/>
<dbReference type="Pfam" id="PF13426">
    <property type="entry name" value="PAS_9"/>
    <property type="match status" value="1"/>
</dbReference>
<dbReference type="PANTHER" id="PTHR43155">
    <property type="entry name" value="CYCLIC DI-GMP PHOSPHODIESTERASE PA4108-RELATED"/>
    <property type="match status" value="1"/>
</dbReference>
<dbReference type="InterPro" id="IPR037522">
    <property type="entry name" value="HD_GYP_dom"/>
</dbReference>
<dbReference type="SUPFAM" id="SSF55073">
    <property type="entry name" value="Nucleotide cyclase"/>
    <property type="match status" value="1"/>
</dbReference>
<dbReference type="PROSITE" id="PS50113">
    <property type="entry name" value="PAC"/>
    <property type="match status" value="1"/>
</dbReference>
<dbReference type="SMART" id="SM00471">
    <property type="entry name" value="HDc"/>
    <property type="match status" value="1"/>
</dbReference>
<dbReference type="InterPro" id="IPR035965">
    <property type="entry name" value="PAS-like_dom_sf"/>
</dbReference>
<evidence type="ECO:0000313" key="6">
    <source>
        <dbReference type="EMBL" id="MBC3898639.1"/>
    </source>
</evidence>
<feature type="domain" description="PAC" evidence="3">
    <location>
        <begin position="425"/>
        <end position="476"/>
    </location>
</feature>
<dbReference type="EMBL" id="WJBE01000002">
    <property type="protein sequence ID" value="MBC3898639.1"/>
    <property type="molecule type" value="Genomic_DNA"/>
</dbReference>
<feature type="transmembrane region" description="Helical" evidence="1">
    <location>
        <begin position="33"/>
        <end position="54"/>
    </location>
</feature>
<dbReference type="PROSITE" id="PS50112">
    <property type="entry name" value="PAS"/>
    <property type="match status" value="2"/>
</dbReference>
<dbReference type="InterPro" id="IPR001610">
    <property type="entry name" value="PAC"/>
</dbReference>
<dbReference type="Gene3D" id="3.30.450.20">
    <property type="entry name" value="PAS domain"/>
    <property type="match status" value="2"/>
</dbReference>
<dbReference type="InterPro" id="IPR013767">
    <property type="entry name" value="PAS_fold"/>
</dbReference>
<dbReference type="InterPro" id="IPR043128">
    <property type="entry name" value="Rev_trsase/Diguanyl_cyclase"/>
</dbReference>
<evidence type="ECO:0000259" key="3">
    <source>
        <dbReference type="PROSITE" id="PS50113"/>
    </source>
</evidence>
<dbReference type="SUPFAM" id="SSF55785">
    <property type="entry name" value="PYP-like sensor domain (PAS domain)"/>
    <property type="match status" value="2"/>
</dbReference>
<dbReference type="Pfam" id="PF00990">
    <property type="entry name" value="GGDEF"/>
    <property type="match status" value="1"/>
</dbReference>
<feature type="transmembrane region" description="Helical" evidence="1">
    <location>
        <begin position="150"/>
        <end position="172"/>
    </location>
</feature>
<dbReference type="InterPro" id="IPR000014">
    <property type="entry name" value="PAS"/>
</dbReference>
<reference evidence="6 7" key="1">
    <citation type="journal article" date="2020" name="mSystems">
        <title>Defining Genomic and Predicted Metabolic Features of the Acetobacterium Genus.</title>
        <authorList>
            <person name="Ross D.E."/>
            <person name="Marshall C.W."/>
            <person name="Gulliver D."/>
            <person name="May H.D."/>
            <person name="Norman R.S."/>
        </authorList>
    </citation>
    <scope>NUCLEOTIDE SEQUENCE [LARGE SCALE GENOMIC DNA]</scope>
    <source>
        <strain evidence="6 7">DSM 4132</strain>
    </source>
</reference>
<dbReference type="NCBIfam" id="TIGR00254">
    <property type="entry name" value="GGDEF"/>
    <property type="match status" value="1"/>
</dbReference>
<dbReference type="Gene3D" id="1.10.3210.10">
    <property type="entry name" value="Hypothetical protein af1432"/>
    <property type="match status" value="1"/>
</dbReference>
<evidence type="ECO:0000313" key="7">
    <source>
        <dbReference type="Proteomes" id="UP000622405"/>
    </source>
</evidence>
<feature type="transmembrane region" description="Helical" evidence="1">
    <location>
        <begin position="118"/>
        <end position="138"/>
    </location>
</feature>